<keyword evidence="5" id="KW-0508">mRNA splicing</keyword>
<keyword evidence="10" id="KW-1185">Reference proteome</keyword>
<dbReference type="PANTHER" id="PTHR18034">
    <property type="entry name" value="CELL CYCLE CONTROL PROTEIN CWF22-RELATED"/>
    <property type="match status" value="1"/>
</dbReference>
<dbReference type="GO" id="GO:0003723">
    <property type="term" value="F:RNA binding"/>
    <property type="evidence" value="ECO:0007669"/>
    <property type="project" value="InterPro"/>
</dbReference>
<organism evidence="9 10">
    <name type="scientific">Trametes cubensis</name>
    <dbReference type="NCBI Taxonomy" id="1111947"/>
    <lineage>
        <taxon>Eukaryota</taxon>
        <taxon>Fungi</taxon>
        <taxon>Dikarya</taxon>
        <taxon>Basidiomycota</taxon>
        <taxon>Agaricomycotina</taxon>
        <taxon>Agaricomycetes</taxon>
        <taxon>Polyporales</taxon>
        <taxon>Polyporaceae</taxon>
        <taxon>Trametes</taxon>
    </lineage>
</organism>
<evidence type="ECO:0000256" key="1">
    <source>
        <dbReference type="ARBA" id="ARBA00003777"/>
    </source>
</evidence>
<comment type="function">
    <text evidence="1">Involved in pre-mRNA splicing.</text>
</comment>
<comment type="similarity">
    <text evidence="3">Belongs to the CWC22 family.</text>
</comment>
<feature type="compositionally biased region" description="Basic and acidic residues" evidence="7">
    <location>
        <begin position="51"/>
        <end position="66"/>
    </location>
</feature>
<dbReference type="FunFam" id="1.25.40.180:FF:000004">
    <property type="entry name" value="pre-mRNA-splicing factor CWC22 homolog"/>
    <property type="match status" value="1"/>
</dbReference>
<dbReference type="Gene3D" id="1.25.40.180">
    <property type="match status" value="2"/>
</dbReference>
<name>A0AAD7X5U1_9APHY</name>
<evidence type="ECO:0000313" key="9">
    <source>
        <dbReference type="EMBL" id="KAJ8457633.1"/>
    </source>
</evidence>
<feature type="region of interest" description="Disordered" evidence="7">
    <location>
        <begin position="385"/>
        <end position="419"/>
    </location>
</feature>
<reference evidence="9" key="1">
    <citation type="submission" date="2022-11" db="EMBL/GenBank/DDBJ databases">
        <title>Genome Sequence of Cubamyces cubensis.</title>
        <authorList>
            <person name="Buettner E."/>
        </authorList>
    </citation>
    <scope>NUCLEOTIDE SEQUENCE</scope>
    <source>
        <strain evidence="9">MPL-01</strain>
    </source>
</reference>
<feature type="compositionally biased region" description="Acidic residues" evidence="7">
    <location>
        <begin position="387"/>
        <end position="413"/>
    </location>
</feature>
<accession>A0AAD7X5U1</accession>
<comment type="caution">
    <text evidence="9">The sequence shown here is derived from an EMBL/GenBank/DDBJ whole genome shotgun (WGS) entry which is preliminary data.</text>
</comment>
<dbReference type="AlphaFoldDB" id="A0AAD7X5U1"/>
<keyword evidence="6" id="KW-0539">Nucleus</keyword>
<dbReference type="Pfam" id="PF02854">
    <property type="entry name" value="MIF4G"/>
    <property type="match status" value="1"/>
</dbReference>
<dbReference type="InterPro" id="IPR003891">
    <property type="entry name" value="Initiation_fac_eIF4g_MI"/>
</dbReference>
<dbReference type="EMBL" id="JAPEVG010000540">
    <property type="protein sequence ID" value="KAJ8457633.1"/>
    <property type="molecule type" value="Genomic_DNA"/>
</dbReference>
<dbReference type="Pfam" id="PF02847">
    <property type="entry name" value="MA3"/>
    <property type="match status" value="1"/>
</dbReference>
<dbReference type="InterPro" id="IPR003890">
    <property type="entry name" value="MIF4G-like_typ-3"/>
</dbReference>
<proteinExistence type="inferred from homology"/>
<dbReference type="InterPro" id="IPR050781">
    <property type="entry name" value="CWC22_splicing_factor"/>
</dbReference>
<dbReference type="PROSITE" id="PS51366">
    <property type="entry name" value="MI"/>
    <property type="match status" value="1"/>
</dbReference>
<evidence type="ECO:0000256" key="7">
    <source>
        <dbReference type="SAM" id="MobiDB-lite"/>
    </source>
</evidence>
<gene>
    <name evidence="9" type="ORF">ONZ51_g11413</name>
</gene>
<feature type="compositionally biased region" description="Low complexity" evidence="7">
    <location>
        <begin position="1"/>
        <end position="13"/>
    </location>
</feature>
<evidence type="ECO:0000259" key="8">
    <source>
        <dbReference type="PROSITE" id="PS51366"/>
    </source>
</evidence>
<comment type="subcellular location">
    <subcellularLocation>
        <location evidence="2">Nucleus</location>
    </subcellularLocation>
</comment>
<dbReference type="PANTHER" id="PTHR18034:SF3">
    <property type="entry name" value="PRE-MRNA-SPLICING FACTOR CWC22 HOMOLOG"/>
    <property type="match status" value="1"/>
</dbReference>
<dbReference type="SUPFAM" id="SSF48371">
    <property type="entry name" value="ARM repeat"/>
    <property type="match status" value="1"/>
</dbReference>
<feature type="domain" description="MI" evidence="8">
    <location>
        <begin position="429"/>
        <end position="545"/>
    </location>
</feature>
<dbReference type="SMART" id="SM00543">
    <property type="entry name" value="MIF4G"/>
    <property type="match status" value="1"/>
</dbReference>
<evidence type="ECO:0000256" key="2">
    <source>
        <dbReference type="ARBA" id="ARBA00004123"/>
    </source>
</evidence>
<sequence>MATATTMMPTSPSDGYQKRKRSRSPEDSEQPPSSRRRSLSPPPTRLVDVPKVVDVDPARRAERERQLAARIAEKELEKLEKEKEKEKSGMKEPEFDAQAEFAKLTNSRSGGVYMPPARLRAMQEAAAKDKASAEYQRLSWDALRKSITGIVNRVNVANIKHVVPELFQENLIRGRGLFARSVMKAQAASLPFTPVFAALVAIINTKLPMVGELVLTRLISQFRRAFKRNDKIVCHSTTTFIAHLVNQGVAHEIIALQILVLLLERPTDDSIEIAVGFMREVGAFLAENSPKANATVYERFRAVLNEGNISHRVQYMIEVLMQVRKDKYKDNPIIPEGLDLVEEDEQITHQIQLEEELQVQEGLNIFKFDPNFLENEQRYKDIKAEILGEDSSGEEESGSEEDSDEDEEDEEAVEEKQGIEDRTQTNLINLRRVIYLTIMNALNYEEAVHKLLKVQIKEGQEIELCKMIIECCSQERSYSTFYGLIGERFCRLNRVWFDCFEQAFRDYYETIHRYETNRLRNIARFFGHLIASDAVSWTVLDCIKLTEEDTTSSSRIFIKILFQEVTESMGLKMVAERFKDPEVKAACRGMFPMDNPKDTRFAINYFTSIGLGVITEEMREHLKNAPRLIMEQRRAMLEAESSSSDSDSDSDSDDSDDSDNSDTDSDSDSDSASDDSRRHRKRSPSPRRRRDRSDSLGLGTSVTDMPLAGTLPHLVVVTRRLAVAIHPRAVHLHVAAPTRRIVVIATVIMIGTGHELALPLPPLRLLRALDTIGVLDRAHTLRLGGARITGGTTRGRGSVTGLGMTADVVQCPGIGNATETGTLALECVTLAPDDDDKSTPLAASLSAEDRSLYLVLRLNALELPLDPTKPISVRVGPDGGRTYTFQAADTPVGVEPSLIRLAIPIPPRPDAHRAETIEAFDHILAQYAEVEGIAHEPHSVATSRAPDGAQPEDLRGKLVLMDEESGEVVGELPSGVHITEDPALAKAAKGQDGEPAPVLLELPPDVYDAYTGQGTSVVPYHEPESELEEAREIFVSAIPPEDQDWLTKSATFISDLDVDVDAAERPDARCGILYPTLDAVAACLGLADTQGSQRPSAAPASRSTTIVPPKDARDALARICH</sequence>
<dbReference type="InterPro" id="IPR016024">
    <property type="entry name" value="ARM-type_fold"/>
</dbReference>
<evidence type="ECO:0000256" key="3">
    <source>
        <dbReference type="ARBA" id="ARBA00006856"/>
    </source>
</evidence>
<keyword evidence="4" id="KW-0507">mRNA processing</keyword>
<feature type="compositionally biased region" description="Acidic residues" evidence="7">
    <location>
        <begin position="646"/>
        <end position="673"/>
    </location>
</feature>
<dbReference type="SMART" id="SM00544">
    <property type="entry name" value="MA3"/>
    <property type="match status" value="1"/>
</dbReference>
<evidence type="ECO:0000256" key="4">
    <source>
        <dbReference type="ARBA" id="ARBA00022664"/>
    </source>
</evidence>
<evidence type="ECO:0000313" key="10">
    <source>
        <dbReference type="Proteomes" id="UP001215151"/>
    </source>
</evidence>
<protein>
    <recommendedName>
        <fullName evidence="8">MI domain-containing protein</fullName>
    </recommendedName>
</protein>
<feature type="compositionally biased region" description="Basic residues" evidence="7">
    <location>
        <begin position="678"/>
        <end position="690"/>
    </location>
</feature>
<evidence type="ECO:0000256" key="6">
    <source>
        <dbReference type="ARBA" id="ARBA00023242"/>
    </source>
</evidence>
<feature type="region of interest" description="Disordered" evidence="7">
    <location>
        <begin position="1"/>
        <end position="66"/>
    </location>
</feature>
<dbReference type="Proteomes" id="UP001215151">
    <property type="component" value="Unassembled WGS sequence"/>
</dbReference>
<dbReference type="GO" id="GO:0071013">
    <property type="term" value="C:catalytic step 2 spliceosome"/>
    <property type="evidence" value="ECO:0007669"/>
    <property type="project" value="TreeGrafter"/>
</dbReference>
<dbReference type="GO" id="GO:0000398">
    <property type="term" value="P:mRNA splicing, via spliceosome"/>
    <property type="evidence" value="ECO:0007669"/>
    <property type="project" value="TreeGrafter"/>
</dbReference>
<feature type="region of interest" description="Disordered" evidence="7">
    <location>
        <begin position="636"/>
        <end position="703"/>
    </location>
</feature>
<evidence type="ECO:0000256" key="5">
    <source>
        <dbReference type="ARBA" id="ARBA00023187"/>
    </source>
</evidence>